<name>X1VSL7_9ZZZZ</name>
<reference evidence="1" key="1">
    <citation type="journal article" date="2014" name="Front. Microbiol.">
        <title>High frequency of phylogenetically diverse reductive dehalogenase-homologous genes in deep subseafloor sedimentary metagenomes.</title>
        <authorList>
            <person name="Kawai M."/>
            <person name="Futagami T."/>
            <person name="Toyoda A."/>
            <person name="Takaki Y."/>
            <person name="Nishi S."/>
            <person name="Hori S."/>
            <person name="Arai W."/>
            <person name="Tsubouchi T."/>
            <person name="Morono Y."/>
            <person name="Uchiyama I."/>
            <person name="Ito T."/>
            <person name="Fujiyama A."/>
            <person name="Inagaki F."/>
            <person name="Takami H."/>
        </authorList>
    </citation>
    <scope>NUCLEOTIDE SEQUENCE</scope>
    <source>
        <strain evidence="1">Expedition CK06-06</strain>
    </source>
</reference>
<protein>
    <submittedName>
        <fullName evidence="1">Uncharacterized protein</fullName>
    </submittedName>
</protein>
<dbReference type="AlphaFoldDB" id="X1VSL7"/>
<proteinExistence type="predicted"/>
<gene>
    <name evidence="1" type="ORF">S12H4_62618</name>
</gene>
<organism evidence="1">
    <name type="scientific">marine sediment metagenome</name>
    <dbReference type="NCBI Taxonomy" id="412755"/>
    <lineage>
        <taxon>unclassified sequences</taxon>
        <taxon>metagenomes</taxon>
        <taxon>ecological metagenomes</taxon>
    </lineage>
</organism>
<feature type="non-terminal residue" evidence="1">
    <location>
        <position position="1"/>
    </location>
</feature>
<sequence>ESPKVTHRGEQLVGVFCEHFDKEDAGQNREYDPGKEDLPVHCLILKVVRPSQQIPDDHGNQE</sequence>
<accession>X1VSL7</accession>
<comment type="caution">
    <text evidence="1">The sequence shown here is derived from an EMBL/GenBank/DDBJ whole genome shotgun (WGS) entry which is preliminary data.</text>
</comment>
<dbReference type="EMBL" id="BARW01042097">
    <property type="protein sequence ID" value="GAJ20211.1"/>
    <property type="molecule type" value="Genomic_DNA"/>
</dbReference>
<evidence type="ECO:0000313" key="1">
    <source>
        <dbReference type="EMBL" id="GAJ20211.1"/>
    </source>
</evidence>